<name>A0A0P0CEP1_9FLAO</name>
<dbReference type="SUPFAM" id="SSF49899">
    <property type="entry name" value="Concanavalin A-like lectins/glucanases"/>
    <property type="match status" value="1"/>
</dbReference>
<protein>
    <recommendedName>
        <fullName evidence="3">MAM domain-containing protein</fullName>
    </recommendedName>
</protein>
<dbReference type="InterPro" id="IPR026444">
    <property type="entry name" value="Secre_tail"/>
</dbReference>
<dbReference type="Gene3D" id="3.40.390.10">
    <property type="entry name" value="Collagenase (Catalytic Domain)"/>
    <property type="match status" value="1"/>
</dbReference>
<dbReference type="STRING" id="1736674.APS56_04535"/>
<dbReference type="GO" id="GO:0004553">
    <property type="term" value="F:hydrolase activity, hydrolyzing O-glycosyl compounds"/>
    <property type="evidence" value="ECO:0007669"/>
    <property type="project" value="UniProtKB-ARBA"/>
</dbReference>
<dbReference type="InterPro" id="IPR008754">
    <property type="entry name" value="Peptidase_M43"/>
</dbReference>
<gene>
    <name evidence="4" type="ORF">APS56_04535</name>
</gene>
<dbReference type="GO" id="GO:0008237">
    <property type="term" value="F:metallopeptidase activity"/>
    <property type="evidence" value="ECO:0007669"/>
    <property type="project" value="InterPro"/>
</dbReference>
<dbReference type="SUPFAM" id="SSF55486">
    <property type="entry name" value="Metalloproteases ('zincins'), catalytic domain"/>
    <property type="match status" value="1"/>
</dbReference>
<dbReference type="InterPro" id="IPR013783">
    <property type="entry name" value="Ig-like_fold"/>
</dbReference>
<reference evidence="4 5" key="1">
    <citation type="submission" date="2015-10" db="EMBL/GenBank/DDBJ databases">
        <authorList>
            <person name="Gilbert D.G."/>
        </authorList>
    </citation>
    <scope>NUCLEOTIDE SEQUENCE [LARGE SCALE GENOMIC DNA]</scope>
    <source>
        <strain evidence="5">HZ-22</strain>
    </source>
</reference>
<dbReference type="InterPro" id="IPR022409">
    <property type="entry name" value="PKD/Chitinase_dom"/>
</dbReference>
<dbReference type="CDD" id="cd06263">
    <property type="entry name" value="MAM"/>
    <property type="match status" value="1"/>
</dbReference>
<evidence type="ECO:0000313" key="5">
    <source>
        <dbReference type="Proteomes" id="UP000057981"/>
    </source>
</evidence>
<dbReference type="EMBL" id="CP012898">
    <property type="protein sequence ID" value="ALJ04450.1"/>
    <property type="molecule type" value="Genomic_DNA"/>
</dbReference>
<dbReference type="KEGG" id="ahz:APS56_04535"/>
<sequence>MFAPMNVSTLKIKLFLFSLFLLGVFTTSLAQETNESGCGTIINPEALNYLDSFQSQIKSFEEEFHQLTSISNKSSSSKNALVPTINSIPIKAHIIRNSEGNGGLKISELQDAIDNLNAIYADAFLEFFLCDGINYINSDNYYYDFEKSEESQLTKNNFTPNVINIYFTDYVEVTDGNSLCGYSNTFGGPDVIVLKNDCATNGSTLAHEMGHFFSLLHTHGNSNTKLTTELVDGSNCDTDGDQICDTPADPQLSYYNVNSNCEYTGCETDANGDPFTPDTRNIMSYSNSSCKSHFSPQQLARIYAFYKSARNYFECPSFYIDITADINQECGESLTVNFSDHSAGAVAWQWDVDGDGVIDYTTQNPTHTFTTGIYDVTLTISKATNLKKSSESKYYNTKTITKTFPQFIKVGSIKGLSLNETFDDFEMASDFGWTAIDITGNGYNWYSNSGKTVTNGTGPAVDNSNKTSAGTYIYAEASGAQPGDVAEFVSPCLIVNSNNAVFNFNYYMYGKNIGSLHIDIETTTGEYIKDVIPAIYGEQQTSQNDPYITQTVDLSAYANKIINIHFRAVRGASWDGDIAIDDASVSGDVTIFPNNQDTPVNIAIYPNPVNGDILYVKTNDILNLDYEITNLVGQQFAKGHLSNSQINVSDLSQGSYFLVLLGKNHRTIKRFIK</sequence>
<dbReference type="InterPro" id="IPR013320">
    <property type="entry name" value="ConA-like_dom_sf"/>
</dbReference>
<dbReference type="Pfam" id="PF18962">
    <property type="entry name" value="Por_Secre_tail"/>
    <property type="match status" value="1"/>
</dbReference>
<dbReference type="PANTHER" id="PTHR23282">
    <property type="entry name" value="APICAL ENDOSOMAL GLYCOPROTEIN PRECURSOR"/>
    <property type="match status" value="1"/>
</dbReference>
<dbReference type="InterPro" id="IPR051560">
    <property type="entry name" value="MAM_domain-containing"/>
</dbReference>
<feature type="chain" id="PRO_5006042544" description="MAM domain-containing protein" evidence="2">
    <location>
        <begin position="31"/>
        <end position="673"/>
    </location>
</feature>
<dbReference type="Gene3D" id="2.60.40.10">
    <property type="entry name" value="Immunoglobulins"/>
    <property type="match status" value="1"/>
</dbReference>
<dbReference type="AlphaFoldDB" id="A0A0P0CEP1"/>
<dbReference type="Pfam" id="PF05572">
    <property type="entry name" value="Peptidase_M43"/>
    <property type="match status" value="1"/>
</dbReference>
<evidence type="ECO:0000256" key="1">
    <source>
        <dbReference type="ARBA" id="ARBA00022729"/>
    </source>
</evidence>
<keyword evidence="5" id="KW-1185">Reference proteome</keyword>
<dbReference type="InterPro" id="IPR035986">
    <property type="entry name" value="PKD_dom_sf"/>
</dbReference>
<proteinExistence type="predicted"/>
<evidence type="ECO:0000256" key="2">
    <source>
        <dbReference type="SAM" id="SignalP"/>
    </source>
</evidence>
<dbReference type="SMART" id="SM00089">
    <property type="entry name" value="PKD"/>
    <property type="match status" value="1"/>
</dbReference>
<dbReference type="OrthoDB" id="6278496at2"/>
<dbReference type="GO" id="GO:0005975">
    <property type="term" value="P:carbohydrate metabolic process"/>
    <property type="evidence" value="ECO:0007669"/>
    <property type="project" value="UniProtKB-ARBA"/>
</dbReference>
<dbReference type="PROSITE" id="PS50060">
    <property type="entry name" value="MAM_2"/>
    <property type="match status" value="1"/>
</dbReference>
<dbReference type="Proteomes" id="UP000057981">
    <property type="component" value="Chromosome"/>
</dbReference>
<dbReference type="Gene3D" id="2.60.120.200">
    <property type="match status" value="1"/>
</dbReference>
<dbReference type="SMART" id="SM00137">
    <property type="entry name" value="MAM"/>
    <property type="match status" value="1"/>
</dbReference>
<dbReference type="GO" id="GO:0016020">
    <property type="term" value="C:membrane"/>
    <property type="evidence" value="ECO:0007669"/>
    <property type="project" value="InterPro"/>
</dbReference>
<organism evidence="4 5">
    <name type="scientific">Pseudalgibacter alginicilyticus</name>
    <dbReference type="NCBI Taxonomy" id="1736674"/>
    <lineage>
        <taxon>Bacteria</taxon>
        <taxon>Pseudomonadati</taxon>
        <taxon>Bacteroidota</taxon>
        <taxon>Flavobacteriia</taxon>
        <taxon>Flavobacteriales</taxon>
        <taxon>Flavobacteriaceae</taxon>
        <taxon>Pseudalgibacter</taxon>
    </lineage>
</organism>
<dbReference type="InterPro" id="IPR000998">
    <property type="entry name" value="MAM_dom"/>
</dbReference>
<dbReference type="NCBIfam" id="TIGR04183">
    <property type="entry name" value="Por_Secre_tail"/>
    <property type="match status" value="1"/>
</dbReference>
<dbReference type="NCBIfam" id="NF038128">
    <property type="entry name" value="choice_anch_J"/>
    <property type="match status" value="1"/>
</dbReference>
<dbReference type="Pfam" id="PF00629">
    <property type="entry name" value="MAM"/>
    <property type="match status" value="1"/>
</dbReference>
<dbReference type="Pfam" id="PF18911">
    <property type="entry name" value="PKD_4"/>
    <property type="match status" value="1"/>
</dbReference>
<dbReference type="CDD" id="cd00146">
    <property type="entry name" value="PKD"/>
    <property type="match status" value="1"/>
</dbReference>
<evidence type="ECO:0000313" key="4">
    <source>
        <dbReference type="EMBL" id="ALJ04450.1"/>
    </source>
</evidence>
<dbReference type="InterPro" id="IPR024079">
    <property type="entry name" value="MetalloPept_cat_dom_sf"/>
</dbReference>
<dbReference type="InterPro" id="IPR000601">
    <property type="entry name" value="PKD_dom"/>
</dbReference>
<dbReference type="PANTHER" id="PTHR23282:SF101">
    <property type="entry name" value="MAM DOMAIN-CONTAINING PROTEIN"/>
    <property type="match status" value="1"/>
</dbReference>
<feature type="domain" description="MAM" evidence="3">
    <location>
        <begin position="424"/>
        <end position="586"/>
    </location>
</feature>
<dbReference type="SUPFAM" id="SSF49299">
    <property type="entry name" value="PKD domain"/>
    <property type="match status" value="1"/>
</dbReference>
<evidence type="ECO:0000259" key="3">
    <source>
        <dbReference type="PROSITE" id="PS50060"/>
    </source>
</evidence>
<feature type="signal peptide" evidence="2">
    <location>
        <begin position="1"/>
        <end position="30"/>
    </location>
</feature>
<accession>A0A0P0CEP1</accession>
<keyword evidence="1 2" id="KW-0732">Signal</keyword>